<name>A0ABP0YKQ0_9ROSI</name>
<accession>A0ABP0YKQ0</accession>
<dbReference type="PANTHER" id="PTHR22835">
    <property type="entry name" value="ZINC FINGER FYVE DOMAIN CONTAINING PROTEIN"/>
    <property type="match status" value="1"/>
</dbReference>
<sequence>MGSSNSSPILFTILFVALLPFHPPRVFGCFTSIFNFGDSLSDTGNLFGTCVSKEPPHFCFPPYGDTFFHRPTGRCSNGRLIIDFLAQSLGLPLLNPYLGLSVEKQKISFEDFEKGLNFAVAGATALNASYLREKLIVGVPTNYSLGLQLEWFRNTYSSLCKSSSTATSKCREILKSSLIIVGEIGGNDYNYRFVSERQNIEEIKSLVPIVVKEIGSTITELIKLGARTLMVPGNLPIGCNPTYLDIYATSVQSLSKNGCLNWLNQFSEYHNERLQKELEQIRARHPHTHIIYADYYNSAMRFYNSPEDFGFTNTLQVCLVNKNEGLKEHRKYGISKECDNPSEYANWDGMHLTEAAYKQIAIALLEGPYTTPQITTSCISQNAPINLLQLQ</sequence>
<gene>
    <name evidence="6" type="ORF">CITCOLO1_LOCUS13156</name>
</gene>
<dbReference type="SUPFAM" id="SSF52266">
    <property type="entry name" value="SGNH hydrolase"/>
    <property type="match status" value="1"/>
</dbReference>
<dbReference type="InterPro" id="IPR035669">
    <property type="entry name" value="SGNH_plant_lipase-like"/>
</dbReference>
<evidence type="ECO:0000256" key="1">
    <source>
        <dbReference type="ARBA" id="ARBA00008668"/>
    </source>
</evidence>
<dbReference type="CDD" id="cd01837">
    <property type="entry name" value="SGNH_plant_lipase_like"/>
    <property type="match status" value="1"/>
</dbReference>
<feature type="chain" id="PRO_5045039627" evidence="5">
    <location>
        <begin position="29"/>
        <end position="391"/>
    </location>
</feature>
<dbReference type="InterPro" id="IPR001087">
    <property type="entry name" value="GDSL"/>
</dbReference>
<proteinExistence type="inferred from homology"/>
<dbReference type="EMBL" id="OZ021738">
    <property type="protein sequence ID" value="CAK9321092.1"/>
    <property type="molecule type" value="Genomic_DNA"/>
</dbReference>
<dbReference type="Gene3D" id="3.40.50.1110">
    <property type="entry name" value="SGNH hydrolase"/>
    <property type="match status" value="1"/>
</dbReference>
<comment type="similarity">
    <text evidence="1">Belongs to the 'GDSL' lipolytic enzyme family.</text>
</comment>
<evidence type="ECO:0000256" key="2">
    <source>
        <dbReference type="ARBA" id="ARBA00022729"/>
    </source>
</evidence>
<evidence type="ECO:0000256" key="3">
    <source>
        <dbReference type="ARBA" id="ARBA00022801"/>
    </source>
</evidence>
<dbReference type="Pfam" id="PF00657">
    <property type="entry name" value="Lipase_GDSL"/>
    <property type="match status" value="1"/>
</dbReference>
<feature type="signal peptide" evidence="5">
    <location>
        <begin position="1"/>
        <end position="28"/>
    </location>
</feature>
<organism evidence="6 7">
    <name type="scientific">Citrullus colocynthis</name>
    <name type="common">colocynth</name>
    <dbReference type="NCBI Taxonomy" id="252529"/>
    <lineage>
        <taxon>Eukaryota</taxon>
        <taxon>Viridiplantae</taxon>
        <taxon>Streptophyta</taxon>
        <taxon>Embryophyta</taxon>
        <taxon>Tracheophyta</taxon>
        <taxon>Spermatophyta</taxon>
        <taxon>Magnoliopsida</taxon>
        <taxon>eudicotyledons</taxon>
        <taxon>Gunneridae</taxon>
        <taxon>Pentapetalae</taxon>
        <taxon>rosids</taxon>
        <taxon>fabids</taxon>
        <taxon>Cucurbitales</taxon>
        <taxon>Cucurbitaceae</taxon>
        <taxon>Benincaseae</taxon>
        <taxon>Citrullus</taxon>
    </lineage>
</organism>
<dbReference type="InterPro" id="IPR036514">
    <property type="entry name" value="SGNH_hydro_sf"/>
</dbReference>
<keyword evidence="4" id="KW-0325">Glycoprotein</keyword>
<keyword evidence="7" id="KW-1185">Reference proteome</keyword>
<evidence type="ECO:0000313" key="6">
    <source>
        <dbReference type="EMBL" id="CAK9321092.1"/>
    </source>
</evidence>
<keyword evidence="3" id="KW-0378">Hydrolase</keyword>
<dbReference type="PANTHER" id="PTHR22835:SF670">
    <property type="entry name" value="GDSL-LIKE LIPASE_ACYLHYDROLASE"/>
    <property type="match status" value="1"/>
</dbReference>
<protein>
    <submittedName>
        <fullName evidence="6">Uncharacterized protein</fullName>
    </submittedName>
</protein>
<evidence type="ECO:0000313" key="7">
    <source>
        <dbReference type="Proteomes" id="UP001642487"/>
    </source>
</evidence>
<evidence type="ECO:0000256" key="5">
    <source>
        <dbReference type="SAM" id="SignalP"/>
    </source>
</evidence>
<keyword evidence="2 5" id="KW-0732">Signal</keyword>
<dbReference type="Proteomes" id="UP001642487">
    <property type="component" value="Chromosome 4"/>
</dbReference>
<reference evidence="6 7" key="1">
    <citation type="submission" date="2024-03" db="EMBL/GenBank/DDBJ databases">
        <authorList>
            <person name="Gkanogiannis A."/>
            <person name="Becerra Lopez-Lavalle L."/>
        </authorList>
    </citation>
    <scope>NUCLEOTIDE SEQUENCE [LARGE SCALE GENOMIC DNA]</scope>
</reference>
<evidence type="ECO:0000256" key="4">
    <source>
        <dbReference type="ARBA" id="ARBA00023180"/>
    </source>
</evidence>